<sequence>MAHTGLSVNNLLLPRPDLLLPQQGPPRREEMSTIPVKNTLLHLNGQNLALASKNGVHSRAPGPHLSPVRGKEAPRLTQEGTVDSLLQPSQRPVLDKTSKNHPARRPLKLAPLVLSEHVSQNFKCSRDVAKCAKEKTSLVELKKPPKQIQSMDDVVCKGIPAPLFPKITPNSPQKVSAIPKQTEKRRLTRKQCLEANELTTLALSSEKDQRVKGQLQDRAHRGNPQSVKGIRGFRWSLQRARRRRVVVKTDCPGRVKMCRNHPEVNLRGKGRFCQIGKEEGLDDKKAQQNGDFGETTALIGLVQHGAKAAYRHTRSKQG</sequence>
<organism evidence="2 3">
    <name type="scientific">Mugilogobius chulae</name>
    <name type="common">yellowstripe goby</name>
    <dbReference type="NCBI Taxonomy" id="88201"/>
    <lineage>
        <taxon>Eukaryota</taxon>
        <taxon>Metazoa</taxon>
        <taxon>Chordata</taxon>
        <taxon>Craniata</taxon>
        <taxon>Vertebrata</taxon>
        <taxon>Euteleostomi</taxon>
        <taxon>Actinopterygii</taxon>
        <taxon>Neopterygii</taxon>
        <taxon>Teleostei</taxon>
        <taxon>Neoteleostei</taxon>
        <taxon>Acanthomorphata</taxon>
        <taxon>Gobiaria</taxon>
        <taxon>Gobiiformes</taxon>
        <taxon>Gobioidei</taxon>
        <taxon>Gobiidae</taxon>
        <taxon>Gobionellinae</taxon>
        <taxon>Mugilogobius</taxon>
    </lineage>
</organism>
<name>A0AAW0NJ12_9GOBI</name>
<keyword evidence="3" id="KW-1185">Reference proteome</keyword>
<evidence type="ECO:0000313" key="3">
    <source>
        <dbReference type="Proteomes" id="UP001460270"/>
    </source>
</evidence>
<proteinExistence type="predicted"/>
<protein>
    <submittedName>
        <fullName evidence="2">Uncharacterized protein</fullName>
    </submittedName>
</protein>
<dbReference type="EMBL" id="JBBPFD010000014">
    <property type="protein sequence ID" value="KAK7898799.1"/>
    <property type="molecule type" value="Genomic_DNA"/>
</dbReference>
<gene>
    <name evidence="2" type="ORF">WMY93_019652</name>
</gene>
<feature type="region of interest" description="Disordered" evidence="1">
    <location>
        <begin position="54"/>
        <end position="83"/>
    </location>
</feature>
<evidence type="ECO:0000256" key="1">
    <source>
        <dbReference type="SAM" id="MobiDB-lite"/>
    </source>
</evidence>
<evidence type="ECO:0000313" key="2">
    <source>
        <dbReference type="EMBL" id="KAK7898799.1"/>
    </source>
</evidence>
<dbReference type="AlphaFoldDB" id="A0AAW0NJ12"/>
<dbReference type="Proteomes" id="UP001460270">
    <property type="component" value="Unassembled WGS sequence"/>
</dbReference>
<accession>A0AAW0NJ12</accession>
<comment type="caution">
    <text evidence="2">The sequence shown here is derived from an EMBL/GenBank/DDBJ whole genome shotgun (WGS) entry which is preliminary data.</text>
</comment>
<reference evidence="3" key="1">
    <citation type="submission" date="2024-04" db="EMBL/GenBank/DDBJ databases">
        <title>Salinicola lusitanus LLJ914,a marine bacterium isolated from the Okinawa Trough.</title>
        <authorList>
            <person name="Li J."/>
        </authorList>
    </citation>
    <scope>NUCLEOTIDE SEQUENCE [LARGE SCALE GENOMIC DNA]</scope>
</reference>